<proteinExistence type="predicted"/>
<dbReference type="Proteomes" id="UP000265618">
    <property type="component" value="Unassembled WGS sequence"/>
</dbReference>
<feature type="non-terminal residue" evidence="1">
    <location>
        <position position="68"/>
    </location>
</feature>
<feature type="non-terminal residue" evidence="1">
    <location>
        <position position="1"/>
    </location>
</feature>
<accession>A0A9K3DB31</accession>
<name>A0A9K3DB31_9EUKA</name>
<protein>
    <submittedName>
        <fullName evidence="1">Uncharacterized protein</fullName>
    </submittedName>
</protein>
<reference evidence="1 2" key="1">
    <citation type="journal article" date="2018" name="PLoS ONE">
        <title>The draft genome of Kipferlia bialata reveals reductive genome evolution in fornicate parasites.</title>
        <authorList>
            <person name="Tanifuji G."/>
            <person name="Takabayashi S."/>
            <person name="Kume K."/>
            <person name="Takagi M."/>
            <person name="Nakayama T."/>
            <person name="Kamikawa R."/>
            <person name="Inagaki Y."/>
            <person name="Hashimoto T."/>
        </authorList>
    </citation>
    <scope>NUCLEOTIDE SEQUENCE [LARGE SCALE GENOMIC DNA]</scope>
    <source>
        <strain evidence="1">NY0173</strain>
    </source>
</reference>
<evidence type="ECO:0000313" key="2">
    <source>
        <dbReference type="Proteomes" id="UP000265618"/>
    </source>
</evidence>
<comment type="caution">
    <text evidence="1">The sequence shown here is derived from an EMBL/GenBank/DDBJ whole genome shotgun (WGS) entry which is preliminary data.</text>
</comment>
<organism evidence="1 2">
    <name type="scientific">Kipferlia bialata</name>
    <dbReference type="NCBI Taxonomy" id="797122"/>
    <lineage>
        <taxon>Eukaryota</taxon>
        <taxon>Metamonada</taxon>
        <taxon>Carpediemonas-like organisms</taxon>
        <taxon>Kipferlia</taxon>
    </lineage>
</organism>
<sequence length="68" mass="7731">DMSLLMKILIVSGGVLTLRHRYYLCWNGAHVALVATAEAWDEKEKNYTKWLNIRVSKVELAPNASQLT</sequence>
<dbReference type="AlphaFoldDB" id="A0A9K3DB31"/>
<gene>
    <name evidence="1" type="ORF">KIPB_016322</name>
</gene>
<dbReference type="EMBL" id="BDIP01009875">
    <property type="protein sequence ID" value="GIQ92508.1"/>
    <property type="molecule type" value="Genomic_DNA"/>
</dbReference>
<evidence type="ECO:0000313" key="1">
    <source>
        <dbReference type="EMBL" id="GIQ92508.1"/>
    </source>
</evidence>
<keyword evidence="2" id="KW-1185">Reference proteome</keyword>